<evidence type="ECO:0000313" key="2">
    <source>
        <dbReference type="EMBL" id="MDX3129428.1"/>
    </source>
</evidence>
<reference evidence="2" key="1">
    <citation type="journal article" date="2023" name="Microb. Genom.">
        <title>Mesoterricola silvestris gen. nov., sp. nov., Mesoterricola sediminis sp. nov., Geothrix oryzae sp. nov., Geothrix edaphica sp. nov., Geothrix rubra sp. nov., and Geothrix limicola sp. nov., six novel members of Acidobacteriota isolated from soils.</title>
        <authorList>
            <person name="Weisberg A.J."/>
            <person name="Pearce E."/>
            <person name="Kramer C.G."/>
            <person name="Chang J.H."/>
            <person name="Clarke C.R."/>
        </authorList>
    </citation>
    <scope>NUCLEOTIDE SEQUENCE</scope>
    <source>
        <strain evidence="2">ND06-05F</strain>
    </source>
</reference>
<accession>A0AAJ2PLL6</accession>
<evidence type="ECO:0000313" key="3">
    <source>
        <dbReference type="Proteomes" id="UP001273589"/>
    </source>
</evidence>
<gene>
    <name evidence="2" type="ORF">PV367_06325</name>
</gene>
<dbReference type="InterPro" id="IPR023393">
    <property type="entry name" value="START-like_dom_sf"/>
</dbReference>
<dbReference type="RefSeq" id="WP_319689947.1">
    <property type="nucleotide sequence ID" value="NZ_JARAWN010000023.1"/>
</dbReference>
<dbReference type="AlphaFoldDB" id="A0AAJ2PLL6"/>
<comment type="caution">
    <text evidence="2">The sequence shown here is derived from an EMBL/GenBank/DDBJ whole genome shotgun (WGS) entry which is preliminary data.</text>
</comment>
<name>A0AAJ2PLL6_9ACTN</name>
<protein>
    <submittedName>
        <fullName evidence="2">Uncharacterized protein</fullName>
    </submittedName>
</protein>
<organism evidence="2 3">
    <name type="scientific">Streptomyces europaeiscabiei</name>
    <dbReference type="NCBI Taxonomy" id="146819"/>
    <lineage>
        <taxon>Bacteria</taxon>
        <taxon>Bacillati</taxon>
        <taxon>Actinomycetota</taxon>
        <taxon>Actinomycetes</taxon>
        <taxon>Kitasatosporales</taxon>
        <taxon>Streptomycetaceae</taxon>
        <taxon>Streptomyces</taxon>
    </lineage>
</organism>
<dbReference type="EMBL" id="JARAWN010000023">
    <property type="protein sequence ID" value="MDX3129428.1"/>
    <property type="molecule type" value="Genomic_DNA"/>
</dbReference>
<proteinExistence type="predicted"/>
<evidence type="ECO:0000256" key="1">
    <source>
        <dbReference type="SAM" id="MobiDB-lite"/>
    </source>
</evidence>
<dbReference type="Gene3D" id="3.30.530.20">
    <property type="match status" value="1"/>
</dbReference>
<dbReference type="Proteomes" id="UP001273589">
    <property type="component" value="Unassembled WGS sequence"/>
</dbReference>
<sequence length="205" mass="23406">MSDSLDETGRIPTATAPRSSLRPDPSVLAYYPDLESVPDARWQQVYHSTFLPGADPVQVWNGATEVVGINEELSPVMRMTLPREMRGIGTPSLARVPLGQPLGRSWILLGRLLPYDYDDVIIAEREEGRRFLEVSRMSSAHAWIHERIIEGEHGGTILRDRLTYVLKPHLRPLTPVYRQTVRQLFAHRHRRVARRFARLAPRTAD</sequence>
<feature type="region of interest" description="Disordered" evidence="1">
    <location>
        <begin position="1"/>
        <end position="22"/>
    </location>
</feature>